<dbReference type="Pfam" id="PF05504">
    <property type="entry name" value="Spore_GerAC"/>
    <property type="match status" value="1"/>
</dbReference>
<name>A0ABT9U8L9_PAEHA</name>
<evidence type="ECO:0000256" key="3">
    <source>
        <dbReference type="ARBA" id="ARBA00022544"/>
    </source>
</evidence>
<gene>
    <name evidence="10" type="ORF">J2T15_004804</name>
</gene>
<dbReference type="InterPro" id="IPR038501">
    <property type="entry name" value="Spore_GerAC_C_sf"/>
</dbReference>
<dbReference type="Proteomes" id="UP001229346">
    <property type="component" value="Unassembled WGS sequence"/>
</dbReference>
<evidence type="ECO:0000256" key="2">
    <source>
        <dbReference type="ARBA" id="ARBA00007886"/>
    </source>
</evidence>
<evidence type="ECO:0000313" key="11">
    <source>
        <dbReference type="Proteomes" id="UP001229346"/>
    </source>
</evidence>
<comment type="caution">
    <text evidence="10">The sequence shown here is derived from an EMBL/GenBank/DDBJ whole genome shotgun (WGS) entry which is preliminary data.</text>
</comment>
<dbReference type="InterPro" id="IPR008844">
    <property type="entry name" value="Spore_GerAC-like"/>
</dbReference>
<dbReference type="EMBL" id="JAUSSU010000010">
    <property type="protein sequence ID" value="MDQ0115346.1"/>
    <property type="molecule type" value="Genomic_DNA"/>
</dbReference>
<dbReference type="Pfam" id="PF25198">
    <property type="entry name" value="Spore_GerAC_N"/>
    <property type="match status" value="1"/>
</dbReference>
<evidence type="ECO:0000256" key="7">
    <source>
        <dbReference type="ARBA" id="ARBA00023288"/>
    </source>
</evidence>
<dbReference type="InterPro" id="IPR046953">
    <property type="entry name" value="Spore_GerAC-like_C"/>
</dbReference>
<dbReference type="InterPro" id="IPR057336">
    <property type="entry name" value="GerAC_N"/>
</dbReference>
<keyword evidence="5" id="KW-0472">Membrane</keyword>
<accession>A0ABT9U8L9</accession>
<sequence>MIPLRKKALLLQLFAVLLVLTGCGDEKILERLGFIHTAGYELVPAENSDEPDRLRVTIAVPKADPEGKIKRETMTAVVATSKEAKIEFSRQTELSLVSGQLRNTLFGAALARKGIGEHIDTFVRDPAISQRMKITVVNGNVQHLLTRRYAEHPRPGQYVDRMLDKEAEAMMIPNVTLYDFTRDYYDDGIDAVAPIIREKGKDITIDGIALFQGDRYVARIDPDDSLIFAILRRNFKRGEMSINLNSLGYGKEKLLFSSMVSSRKIKVNRGENGGLSVQIRMLVKGSVLEYVGDLKIGEEEDRHKLEKRIAEYLTSNAQKMIDAMQRHKADSIGIGKHVRNSMSYAEWKSTNWDELYPNIEVKCSTEVVIKHFGKFM</sequence>
<evidence type="ECO:0000256" key="6">
    <source>
        <dbReference type="ARBA" id="ARBA00023139"/>
    </source>
</evidence>
<dbReference type="Gene3D" id="3.30.300.210">
    <property type="entry name" value="Nutrient germinant receptor protein C, domain 3"/>
    <property type="match status" value="1"/>
</dbReference>
<protein>
    <submittedName>
        <fullName evidence="10">Spore germination protein</fullName>
    </submittedName>
</protein>
<dbReference type="PANTHER" id="PTHR35789:SF1">
    <property type="entry name" value="SPORE GERMINATION PROTEIN B3"/>
    <property type="match status" value="1"/>
</dbReference>
<evidence type="ECO:0000259" key="9">
    <source>
        <dbReference type="Pfam" id="PF25198"/>
    </source>
</evidence>
<feature type="domain" description="Spore germination GerAC-like C-terminal" evidence="8">
    <location>
        <begin position="206"/>
        <end position="373"/>
    </location>
</feature>
<evidence type="ECO:0000256" key="4">
    <source>
        <dbReference type="ARBA" id="ARBA00022729"/>
    </source>
</evidence>
<comment type="subcellular location">
    <subcellularLocation>
        <location evidence="1">Membrane</location>
        <topology evidence="1">Lipid-anchor</topology>
    </subcellularLocation>
</comment>
<keyword evidence="11" id="KW-1185">Reference proteome</keyword>
<reference evidence="10 11" key="1">
    <citation type="submission" date="2023-07" db="EMBL/GenBank/DDBJ databases">
        <title>Sorghum-associated microbial communities from plants grown in Nebraska, USA.</title>
        <authorList>
            <person name="Schachtman D."/>
        </authorList>
    </citation>
    <scope>NUCLEOTIDE SEQUENCE [LARGE SCALE GENOMIC DNA]</scope>
    <source>
        <strain evidence="10 11">CC482</strain>
    </source>
</reference>
<dbReference type="PANTHER" id="PTHR35789">
    <property type="entry name" value="SPORE GERMINATION PROTEIN B3"/>
    <property type="match status" value="1"/>
</dbReference>
<evidence type="ECO:0000256" key="5">
    <source>
        <dbReference type="ARBA" id="ARBA00023136"/>
    </source>
</evidence>
<keyword evidence="6" id="KW-0564">Palmitate</keyword>
<evidence type="ECO:0000259" key="8">
    <source>
        <dbReference type="Pfam" id="PF05504"/>
    </source>
</evidence>
<keyword evidence="7" id="KW-0449">Lipoprotein</keyword>
<dbReference type="RefSeq" id="WP_307206905.1">
    <property type="nucleotide sequence ID" value="NZ_JAUSSU010000010.1"/>
</dbReference>
<evidence type="ECO:0000256" key="1">
    <source>
        <dbReference type="ARBA" id="ARBA00004635"/>
    </source>
</evidence>
<keyword evidence="3" id="KW-0309">Germination</keyword>
<organism evidence="10 11">
    <name type="scientific">Paenibacillus harenae</name>
    <dbReference type="NCBI Taxonomy" id="306543"/>
    <lineage>
        <taxon>Bacteria</taxon>
        <taxon>Bacillati</taxon>
        <taxon>Bacillota</taxon>
        <taxon>Bacilli</taxon>
        <taxon>Bacillales</taxon>
        <taxon>Paenibacillaceae</taxon>
        <taxon>Paenibacillus</taxon>
    </lineage>
</organism>
<comment type="similarity">
    <text evidence="2">Belongs to the GerABKC lipoprotein family.</text>
</comment>
<proteinExistence type="inferred from homology"/>
<dbReference type="NCBIfam" id="TIGR02887">
    <property type="entry name" value="spore_ger_x_C"/>
    <property type="match status" value="1"/>
</dbReference>
<feature type="domain" description="Spore germination protein N-terminal" evidence="9">
    <location>
        <begin position="25"/>
        <end position="197"/>
    </location>
</feature>
<keyword evidence="4" id="KW-0732">Signal</keyword>
<dbReference type="PROSITE" id="PS51257">
    <property type="entry name" value="PROKAR_LIPOPROTEIN"/>
    <property type="match status" value="1"/>
</dbReference>
<evidence type="ECO:0000313" key="10">
    <source>
        <dbReference type="EMBL" id="MDQ0115346.1"/>
    </source>
</evidence>